<evidence type="ECO:0000256" key="2">
    <source>
        <dbReference type="ARBA" id="ARBA00023125"/>
    </source>
</evidence>
<keyword evidence="3" id="KW-0804">Transcription</keyword>
<dbReference type="InterPro" id="IPR039422">
    <property type="entry name" value="MarR/SlyA-like"/>
</dbReference>
<dbReference type="EMBL" id="CU207211">
    <property type="protein sequence ID" value="CAL61165.1"/>
    <property type="molecule type" value="Genomic_DNA"/>
</dbReference>
<dbReference type="SUPFAM" id="SSF46785">
    <property type="entry name" value="Winged helix' DNA-binding domain"/>
    <property type="match status" value="1"/>
</dbReference>
<keyword evidence="1" id="KW-0805">Transcription regulation</keyword>
<dbReference type="SMART" id="SM00347">
    <property type="entry name" value="HTH_MARR"/>
    <property type="match status" value="1"/>
</dbReference>
<evidence type="ECO:0000259" key="4">
    <source>
        <dbReference type="PROSITE" id="PS50995"/>
    </source>
</evidence>
<evidence type="ECO:0000256" key="1">
    <source>
        <dbReference type="ARBA" id="ARBA00023015"/>
    </source>
</evidence>
<dbReference type="InterPro" id="IPR036388">
    <property type="entry name" value="WH-like_DNA-bd_sf"/>
</dbReference>
<dbReference type="GO" id="GO:0006950">
    <property type="term" value="P:response to stress"/>
    <property type="evidence" value="ECO:0007669"/>
    <property type="project" value="TreeGrafter"/>
</dbReference>
<protein>
    <submittedName>
        <fullName evidence="5">Transcription regulators (MarR family)</fullName>
    </submittedName>
</protein>
<dbReference type="PRINTS" id="PR00598">
    <property type="entry name" value="HTHMARR"/>
</dbReference>
<sequence>MSKFEKIFPSGGWCVEESVGYLLARSRTKLAKAVDIELAQHDITHAQGSMLLMLSSGNCSTAAELSRELYIDSASITRMIDRLEKRGLIVRMPRGDDRRVIHLQLTEVGAELAARLPDLYMGVLSHHFADFTVDEVATLKTLLRKLLFGSSETAGKDAKAGSA</sequence>
<dbReference type="InterPro" id="IPR000835">
    <property type="entry name" value="HTH_MarR-typ"/>
</dbReference>
<dbReference type="HOGENOM" id="CLU_083287_18_5_4"/>
<dbReference type="STRING" id="204773.HEAR0983"/>
<dbReference type="eggNOG" id="COG1846">
    <property type="taxonomic scope" value="Bacteria"/>
</dbReference>
<dbReference type="InterPro" id="IPR023187">
    <property type="entry name" value="Tscrpt_reg_MarR-type_CS"/>
</dbReference>
<gene>
    <name evidence="5" type="ordered locus">HEAR0983</name>
</gene>
<dbReference type="GO" id="GO:0003700">
    <property type="term" value="F:DNA-binding transcription factor activity"/>
    <property type="evidence" value="ECO:0007669"/>
    <property type="project" value="InterPro"/>
</dbReference>
<dbReference type="KEGG" id="har:HEAR0983"/>
<proteinExistence type="predicted"/>
<dbReference type="Pfam" id="PF01047">
    <property type="entry name" value="MarR"/>
    <property type="match status" value="1"/>
</dbReference>
<keyword evidence="2" id="KW-0238">DNA-binding</keyword>
<reference evidence="5 6" key="1">
    <citation type="journal article" date="2007" name="PLoS Genet.">
        <title>A tale of two oxidation states: bacterial colonization of arsenic-rich environments.</title>
        <authorList>
            <person name="Muller D."/>
            <person name="Medigue C."/>
            <person name="Koechler S."/>
            <person name="Barbe V."/>
            <person name="Barakat M."/>
            <person name="Talla E."/>
            <person name="Bonnefoy V."/>
            <person name="Krin E."/>
            <person name="Arsene-Ploetze F."/>
            <person name="Carapito C."/>
            <person name="Chandler M."/>
            <person name="Cournoyer B."/>
            <person name="Cruveiller S."/>
            <person name="Dossat C."/>
            <person name="Duval S."/>
            <person name="Heymann M."/>
            <person name="Leize E."/>
            <person name="Lieutaud A."/>
            <person name="Lievremont D."/>
            <person name="Makita Y."/>
            <person name="Mangenot S."/>
            <person name="Nitschke W."/>
            <person name="Ortet P."/>
            <person name="Perdrial N."/>
            <person name="Schoepp B."/>
            <person name="Siguier N."/>
            <person name="Simeonova D.D."/>
            <person name="Rouy Z."/>
            <person name="Segurens B."/>
            <person name="Turlin E."/>
            <person name="Vallenet D."/>
            <person name="Van Dorsselaer A."/>
            <person name="Weiss S."/>
            <person name="Weissenbach J."/>
            <person name="Lett M.C."/>
            <person name="Danchin A."/>
            <person name="Bertin P.N."/>
        </authorList>
    </citation>
    <scope>NUCLEOTIDE SEQUENCE [LARGE SCALE GENOMIC DNA]</scope>
    <source>
        <strain evidence="6">ULPAs1</strain>
    </source>
</reference>
<dbReference type="PANTHER" id="PTHR33164:SF43">
    <property type="entry name" value="HTH-TYPE TRANSCRIPTIONAL REPRESSOR YETL"/>
    <property type="match status" value="1"/>
</dbReference>
<dbReference type="PANTHER" id="PTHR33164">
    <property type="entry name" value="TRANSCRIPTIONAL REGULATOR, MARR FAMILY"/>
    <property type="match status" value="1"/>
</dbReference>
<evidence type="ECO:0000313" key="5">
    <source>
        <dbReference type="EMBL" id="CAL61165.1"/>
    </source>
</evidence>
<dbReference type="PROSITE" id="PS01117">
    <property type="entry name" value="HTH_MARR_1"/>
    <property type="match status" value="1"/>
</dbReference>
<dbReference type="OrthoDB" id="6195716at2"/>
<dbReference type="Proteomes" id="UP000006697">
    <property type="component" value="Chromosome"/>
</dbReference>
<dbReference type="Gene3D" id="1.10.10.10">
    <property type="entry name" value="Winged helix-like DNA-binding domain superfamily/Winged helix DNA-binding domain"/>
    <property type="match status" value="1"/>
</dbReference>
<dbReference type="AlphaFoldDB" id="A4G3S8"/>
<evidence type="ECO:0000256" key="3">
    <source>
        <dbReference type="ARBA" id="ARBA00023163"/>
    </source>
</evidence>
<organism evidence="5 6">
    <name type="scientific">Herminiimonas arsenicoxydans</name>
    <dbReference type="NCBI Taxonomy" id="204773"/>
    <lineage>
        <taxon>Bacteria</taxon>
        <taxon>Pseudomonadati</taxon>
        <taxon>Pseudomonadota</taxon>
        <taxon>Betaproteobacteria</taxon>
        <taxon>Burkholderiales</taxon>
        <taxon>Oxalobacteraceae</taxon>
        <taxon>Herminiimonas</taxon>
    </lineage>
</organism>
<feature type="domain" description="HTH marR-type" evidence="4">
    <location>
        <begin position="16"/>
        <end position="148"/>
    </location>
</feature>
<keyword evidence="6" id="KW-1185">Reference proteome</keyword>
<name>A4G3S8_HERAR</name>
<accession>A4G3S8</accession>
<dbReference type="GO" id="GO:0003677">
    <property type="term" value="F:DNA binding"/>
    <property type="evidence" value="ECO:0007669"/>
    <property type="project" value="UniProtKB-KW"/>
</dbReference>
<dbReference type="InterPro" id="IPR036390">
    <property type="entry name" value="WH_DNA-bd_sf"/>
</dbReference>
<dbReference type="PROSITE" id="PS50995">
    <property type="entry name" value="HTH_MARR_2"/>
    <property type="match status" value="1"/>
</dbReference>
<evidence type="ECO:0000313" key="6">
    <source>
        <dbReference type="Proteomes" id="UP000006697"/>
    </source>
</evidence>